<gene>
    <name evidence="1" type="ORF">CK203_107169</name>
</gene>
<evidence type="ECO:0000313" key="1">
    <source>
        <dbReference type="EMBL" id="RVW26302.1"/>
    </source>
</evidence>
<evidence type="ECO:0008006" key="3">
    <source>
        <dbReference type="Google" id="ProtNLM"/>
    </source>
</evidence>
<dbReference type="PANTHER" id="PTHR24559:SF444">
    <property type="entry name" value="REVERSE TRANSCRIPTASE DOMAIN-CONTAINING PROTEIN"/>
    <property type="match status" value="1"/>
</dbReference>
<proteinExistence type="predicted"/>
<reference evidence="1 2" key="1">
    <citation type="journal article" date="2018" name="PLoS Genet.">
        <title>Population sequencing reveals clonal diversity and ancestral inbreeding in the grapevine cultivar Chardonnay.</title>
        <authorList>
            <person name="Roach M.J."/>
            <person name="Johnson D.L."/>
            <person name="Bohlmann J."/>
            <person name="van Vuuren H.J."/>
            <person name="Jones S.J."/>
            <person name="Pretorius I.S."/>
            <person name="Schmidt S.A."/>
            <person name="Borneman A.R."/>
        </authorList>
    </citation>
    <scope>NUCLEOTIDE SEQUENCE [LARGE SCALE GENOMIC DNA]</scope>
    <source>
        <strain evidence="2">cv. Chardonnay</strain>
        <tissue evidence="1">Leaf</tissue>
    </source>
</reference>
<protein>
    <recommendedName>
        <fullName evidence="3">Transposon Ty3-I Gag-Pol polyprotein</fullName>
    </recommendedName>
</protein>
<evidence type="ECO:0000313" key="2">
    <source>
        <dbReference type="Proteomes" id="UP000288805"/>
    </source>
</evidence>
<comment type="caution">
    <text evidence="1">The sequence shown here is derived from an EMBL/GenBank/DDBJ whole genome shotgun (WGS) entry which is preliminary data.</text>
</comment>
<dbReference type="EMBL" id="QGNW01002018">
    <property type="protein sequence ID" value="RVW26302.1"/>
    <property type="molecule type" value="Genomic_DNA"/>
</dbReference>
<dbReference type="Gene3D" id="3.10.10.10">
    <property type="entry name" value="HIV Type 1 Reverse Transcriptase, subunit A, domain 1"/>
    <property type="match status" value="1"/>
</dbReference>
<dbReference type="InterPro" id="IPR043502">
    <property type="entry name" value="DNA/RNA_pol_sf"/>
</dbReference>
<organism evidence="1 2">
    <name type="scientific">Vitis vinifera</name>
    <name type="common">Grape</name>
    <dbReference type="NCBI Taxonomy" id="29760"/>
    <lineage>
        <taxon>Eukaryota</taxon>
        <taxon>Viridiplantae</taxon>
        <taxon>Streptophyta</taxon>
        <taxon>Embryophyta</taxon>
        <taxon>Tracheophyta</taxon>
        <taxon>Spermatophyta</taxon>
        <taxon>Magnoliopsida</taxon>
        <taxon>eudicotyledons</taxon>
        <taxon>Gunneridae</taxon>
        <taxon>Pentapetalae</taxon>
        <taxon>rosids</taxon>
        <taxon>Vitales</taxon>
        <taxon>Vitaceae</taxon>
        <taxon>Viteae</taxon>
        <taxon>Vitis</taxon>
    </lineage>
</organism>
<accession>A0A438CSX3</accession>
<dbReference type="InterPro" id="IPR036397">
    <property type="entry name" value="RNaseH_sf"/>
</dbReference>
<dbReference type="GO" id="GO:0003676">
    <property type="term" value="F:nucleic acid binding"/>
    <property type="evidence" value="ECO:0007669"/>
    <property type="project" value="InterPro"/>
</dbReference>
<dbReference type="AlphaFoldDB" id="A0A438CSX3"/>
<dbReference type="Proteomes" id="UP000288805">
    <property type="component" value="Unassembled WGS sequence"/>
</dbReference>
<dbReference type="InterPro" id="IPR053134">
    <property type="entry name" value="RNA-dir_DNA_polymerase"/>
</dbReference>
<sequence>MVGKWQVCVDYTNLNDVCLKDNFLLPRIDQIVNSTAEHGMLSFLDAFSRYHQISMFQSDEEKITFVTLHGLYYYKYIQDKEQKLVYYVSKAMIDVEIRELMEQAICLNFFAANNEVEYEVVLVRLDLALVLAATKLEIRSDYQLIVEQIQREYEVPREENGKTDALAEIATILLIKEVVTLPIYLKAAPSITPEPVSNTSQMDSGWMLNIVK</sequence>
<name>A0A438CSX3_VITVI</name>
<dbReference type="Gene3D" id="3.30.420.10">
    <property type="entry name" value="Ribonuclease H-like superfamily/Ribonuclease H"/>
    <property type="match status" value="1"/>
</dbReference>
<dbReference type="PANTHER" id="PTHR24559">
    <property type="entry name" value="TRANSPOSON TY3-I GAG-POL POLYPROTEIN"/>
    <property type="match status" value="1"/>
</dbReference>
<dbReference type="SUPFAM" id="SSF56672">
    <property type="entry name" value="DNA/RNA polymerases"/>
    <property type="match status" value="1"/>
</dbReference>